<dbReference type="PRINTS" id="PR00502">
    <property type="entry name" value="NUDIXFAMILY"/>
</dbReference>
<dbReference type="InterPro" id="IPR015797">
    <property type="entry name" value="NUDIX_hydrolase-like_dom_sf"/>
</dbReference>
<comment type="cofactor">
    <cofactor evidence="1">
        <name>Mg(2+)</name>
        <dbReference type="ChEBI" id="CHEBI:18420"/>
    </cofactor>
</comment>
<sequence>MGYIEQLRKLIGNQPLILPGAVALVINDKNQYLLQQRPEGIWSLPGGVMELGESAEETARREVYEETGIKVGALELVDVFSGKKYFVKLANGDEFYPVTIAYVTKDIIGGKLQADGVESIDVKFFSTNEFPERTSPLIKKILMKLS</sequence>
<dbReference type="InterPro" id="IPR020084">
    <property type="entry name" value="NUDIX_hydrolase_CS"/>
</dbReference>
<evidence type="ECO:0000313" key="6">
    <source>
        <dbReference type="Proteomes" id="UP001223586"/>
    </source>
</evidence>
<comment type="caution">
    <text evidence="5">The sequence shown here is derived from an EMBL/GenBank/DDBJ whole genome shotgun (WGS) entry which is preliminary data.</text>
</comment>
<dbReference type="Gene3D" id="3.90.79.10">
    <property type="entry name" value="Nucleoside Triphosphate Pyrophosphohydrolase"/>
    <property type="match status" value="1"/>
</dbReference>
<dbReference type="RefSeq" id="WP_307229801.1">
    <property type="nucleotide sequence ID" value="NZ_JAUSTT010000013.1"/>
</dbReference>
<evidence type="ECO:0000259" key="4">
    <source>
        <dbReference type="PROSITE" id="PS51462"/>
    </source>
</evidence>
<keyword evidence="2 3" id="KW-0378">Hydrolase</keyword>
<proteinExistence type="inferred from homology"/>
<dbReference type="InterPro" id="IPR000086">
    <property type="entry name" value="NUDIX_hydrolase_dom"/>
</dbReference>
<name>A0ABT9WTL5_9BACI</name>
<evidence type="ECO:0000256" key="1">
    <source>
        <dbReference type="ARBA" id="ARBA00001946"/>
    </source>
</evidence>
<evidence type="ECO:0000313" key="5">
    <source>
        <dbReference type="EMBL" id="MDQ0176564.1"/>
    </source>
</evidence>
<evidence type="ECO:0000256" key="3">
    <source>
        <dbReference type="RuleBase" id="RU003476"/>
    </source>
</evidence>
<dbReference type="PANTHER" id="PTHR43046">
    <property type="entry name" value="GDP-MANNOSE MANNOSYL HYDROLASE"/>
    <property type="match status" value="1"/>
</dbReference>
<gene>
    <name evidence="5" type="ORF">J2S08_002408</name>
</gene>
<evidence type="ECO:0000256" key="2">
    <source>
        <dbReference type="ARBA" id="ARBA00022801"/>
    </source>
</evidence>
<accession>A0ABT9WTL5</accession>
<feature type="domain" description="Nudix hydrolase" evidence="4">
    <location>
        <begin position="15"/>
        <end position="146"/>
    </location>
</feature>
<dbReference type="Proteomes" id="UP001223586">
    <property type="component" value="Unassembled WGS sequence"/>
</dbReference>
<dbReference type="SUPFAM" id="SSF55811">
    <property type="entry name" value="Nudix"/>
    <property type="match status" value="1"/>
</dbReference>
<organism evidence="5 6">
    <name type="scientific">Bacillus chungangensis</name>
    <dbReference type="NCBI Taxonomy" id="587633"/>
    <lineage>
        <taxon>Bacteria</taxon>
        <taxon>Bacillati</taxon>
        <taxon>Bacillota</taxon>
        <taxon>Bacilli</taxon>
        <taxon>Bacillales</taxon>
        <taxon>Bacillaceae</taxon>
        <taxon>Bacillus</taxon>
    </lineage>
</organism>
<reference evidence="5 6" key="1">
    <citation type="submission" date="2023-07" db="EMBL/GenBank/DDBJ databases">
        <title>Genomic Encyclopedia of Type Strains, Phase IV (KMG-IV): sequencing the most valuable type-strain genomes for metagenomic binning, comparative biology and taxonomic classification.</title>
        <authorList>
            <person name="Goeker M."/>
        </authorList>
    </citation>
    <scope>NUCLEOTIDE SEQUENCE [LARGE SCALE GENOMIC DNA]</scope>
    <source>
        <strain evidence="5 6">DSM 23837</strain>
    </source>
</reference>
<dbReference type="PANTHER" id="PTHR43046:SF2">
    <property type="entry name" value="8-OXO-DGTP DIPHOSPHATASE-RELATED"/>
    <property type="match status" value="1"/>
</dbReference>
<dbReference type="Pfam" id="PF00293">
    <property type="entry name" value="NUDIX"/>
    <property type="match status" value="1"/>
</dbReference>
<comment type="similarity">
    <text evidence="3">Belongs to the Nudix hydrolase family.</text>
</comment>
<protein>
    <submittedName>
        <fullName evidence="5">8-oxo-dGTP pyrophosphatase MutT (NUDIX family)</fullName>
    </submittedName>
</protein>
<dbReference type="EMBL" id="JAUSTT010000013">
    <property type="protein sequence ID" value="MDQ0176564.1"/>
    <property type="molecule type" value="Genomic_DNA"/>
</dbReference>
<keyword evidence="6" id="KW-1185">Reference proteome</keyword>
<dbReference type="PROSITE" id="PS51462">
    <property type="entry name" value="NUDIX"/>
    <property type="match status" value="1"/>
</dbReference>
<dbReference type="CDD" id="cd04677">
    <property type="entry name" value="NUDIX_Hydrolase"/>
    <property type="match status" value="1"/>
</dbReference>
<dbReference type="PROSITE" id="PS00893">
    <property type="entry name" value="NUDIX_BOX"/>
    <property type="match status" value="1"/>
</dbReference>
<dbReference type="InterPro" id="IPR020476">
    <property type="entry name" value="Nudix_hydrolase"/>
</dbReference>